<dbReference type="EMBL" id="BNJF01000004">
    <property type="protein sequence ID" value="GHO48532.1"/>
    <property type="molecule type" value="Genomic_DNA"/>
</dbReference>
<evidence type="ECO:0000313" key="1">
    <source>
        <dbReference type="EMBL" id="GHO48532.1"/>
    </source>
</evidence>
<dbReference type="SUPFAM" id="SSF141571">
    <property type="entry name" value="Pentapeptide repeat-like"/>
    <property type="match status" value="1"/>
</dbReference>
<sequence>MNEKLTTYINDVFAPCEGVKSAAELKTDLLSNAQERFRELKAEGKDDETALTMTIESIGDIEQIAREVANLSHALERQVLIDFSGSNLPKSDFVGVIAQKGNFQGSALRGSDFTDADLTGSSFSGSDVREATFDRANLTDCNFSANDLVSTSFRESILVRTNFSASGLDGAQFIGVKLNDVKFTATDLRKTTFERCTFLGVDFSCSDLRELRFDGQTFLGVRFDQTTLKDVSFQGAILKQVSFRFASLWSSGKRAVQSIHFDGAMMDKLTYAALKGMGADVSKVTVL</sequence>
<dbReference type="Proteomes" id="UP000612362">
    <property type="component" value="Unassembled WGS sequence"/>
</dbReference>
<protein>
    <recommendedName>
        <fullName evidence="3">Pentapeptide repeat-containing protein</fullName>
    </recommendedName>
</protein>
<keyword evidence="2" id="KW-1185">Reference proteome</keyword>
<dbReference type="Gene3D" id="2.160.20.80">
    <property type="entry name" value="E3 ubiquitin-protein ligase SopA"/>
    <property type="match status" value="2"/>
</dbReference>
<dbReference type="PANTHER" id="PTHR14136">
    <property type="entry name" value="BTB_POZ DOMAIN-CONTAINING PROTEIN KCTD9"/>
    <property type="match status" value="1"/>
</dbReference>
<dbReference type="Pfam" id="PF00805">
    <property type="entry name" value="Pentapeptide"/>
    <property type="match status" value="2"/>
</dbReference>
<dbReference type="InterPro" id="IPR051082">
    <property type="entry name" value="Pentapeptide-BTB/POZ_domain"/>
</dbReference>
<gene>
    <name evidence="1" type="ORF">KSX_66950</name>
</gene>
<dbReference type="InterPro" id="IPR001646">
    <property type="entry name" value="5peptide_repeat"/>
</dbReference>
<accession>A0A8J3I9N1</accession>
<proteinExistence type="predicted"/>
<organism evidence="1 2">
    <name type="scientific">Ktedonospora formicarum</name>
    <dbReference type="NCBI Taxonomy" id="2778364"/>
    <lineage>
        <taxon>Bacteria</taxon>
        <taxon>Bacillati</taxon>
        <taxon>Chloroflexota</taxon>
        <taxon>Ktedonobacteria</taxon>
        <taxon>Ktedonobacterales</taxon>
        <taxon>Ktedonobacteraceae</taxon>
        <taxon>Ktedonospora</taxon>
    </lineage>
</organism>
<name>A0A8J3I9N1_9CHLR</name>
<evidence type="ECO:0000313" key="2">
    <source>
        <dbReference type="Proteomes" id="UP000612362"/>
    </source>
</evidence>
<dbReference type="PANTHER" id="PTHR14136:SF17">
    <property type="entry name" value="BTB_POZ DOMAIN-CONTAINING PROTEIN KCTD9"/>
    <property type="match status" value="1"/>
</dbReference>
<dbReference type="RefSeq" id="WP_220197727.1">
    <property type="nucleotide sequence ID" value="NZ_BNJF01000004.1"/>
</dbReference>
<evidence type="ECO:0008006" key="3">
    <source>
        <dbReference type="Google" id="ProtNLM"/>
    </source>
</evidence>
<dbReference type="AlphaFoldDB" id="A0A8J3I9N1"/>
<comment type="caution">
    <text evidence="1">The sequence shown here is derived from an EMBL/GenBank/DDBJ whole genome shotgun (WGS) entry which is preliminary data.</text>
</comment>
<reference evidence="1" key="1">
    <citation type="submission" date="2020-10" db="EMBL/GenBank/DDBJ databases">
        <title>Taxonomic study of unclassified bacteria belonging to the class Ktedonobacteria.</title>
        <authorList>
            <person name="Yabe S."/>
            <person name="Wang C.M."/>
            <person name="Zheng Y."/>
            <person name="Sakai Y."/>
            <person name="Cavaletti L."/>
            <person name="Monciardini P."/>
            <person name="Donadio S."/>
        </authorList>
    </citation>
    <scope>NUCLEOTIDE SEQUENCE</scope>
    <source>
        <strain evidence="1">SOSP1-1</strain>
    </source>
</reference>